<dbReference type="InterPro" id="IPR008964">
    <property type="entry name" value="Invasin/intimin_cell_adhesion"/>
</dbReference>
<dbReference type="Pfam" id="PF22637">
    <property type="entry name" value="CBM_4_9_1"/>
    <property type="match status" value="2"/>
</dbReference>
<dbReference type="InterPro" id="IPR008929">
    <property type="entry name" value="Chondroitin_lyas"/>
</dbReference>
<dbReference type="Pfam" id="PF16332">
    <property type="entry name" value="DUF4962"/>
    <property type="match status" value="1"/>
</dbReference>
<dbReference type="InterPro" id="IPR003343">
    <property type="entry name" value="Big_2"/>
</dbReference>
<proteinExistence type="predicted"/>
<dbReference type="PROSITE" id="PS50022">
    <property type="entry name" value="FA58C_3"/>
    <property type="match status" value="1"/>
</dbReference>
<dbReference type="NCBIfam" id="TIGR01965">
    <property type="entry name" value="VCBS_repeat"/>
    <property type="match status" value="1"/>
</dbReference>
<dbReference type="SUPFAM" id="SSF49373">
    <property type="entry name" value="Invasin/intimin cell-adhesion fragments"/>
    <property type="match status" value="1"/>
</dbReference>
<dbReference type="InterPro" id="IPR054563">
    <property type="entry name" value="HylB-like_N"/>
</dbReference>
<dbReference type="Gene3D" id="2.70.98.70">
    <property type="match status" value="1"/>
</dbReference>
<keyword evidence="4" id="KW-1185">Reference proteome</keyword>
<dbReference type="GO" id="GO:0030313">
    <property type="term" value="C:cell envelope"/>
    <property type="evidence" value="ECO:0007669"/>
    <property type="project" value="UniProtKB-SubCell"/>
</dbReference>
<dbReference type="Proteomes" id="UP000621560">
    <property type="component" value="Unassembled WGS sequence"/>
</dbReference>
<dbReference type="Pfam" id="PF02368">
    <property type="entry name" value="Big_2"/>
    <property type="match status" value="1"/>
</dbReference>
<evidence type="ECO:0000256" key="1">
    <source>
        <dbReference type="ARBA" id="ARBA00004196"/>
    </source>
</evidence>
<dbReference type="Gene3D" id="2.60.120.260">
    <property type="entry name" value="Galactose-binding domain-like"/>
    <property type="match status" value="3"/>
</dbReference>
<dbReference type="Gene3D" id="1.50.10.100">
    <property type="entry name" value="Chondroitin AC/alginate lyase"/>
    <property type="match status" value="1"/>
</dbReference>
<dbReference type="Pfam" id="PF07940">
    <property type="entry name" value="Hepar_II_III_C"/>
    <property type="match status" value="1"/>
</dbReference>
<evidence type="ECO:0000313" key="4">
    <source>
        <dbReference type="Proteomes" id="UP000621560"/>
    </source>
</evidence>
<evidence type="ECO:0000259" key="2">
    <source>
        <dbReference type="PROSITE" id="PS50022"/>
    </source>
</evidence>
<dbReference type="Gene3D" id="2.60.40.2810">
    <property type="match status" value="1"/>
</dbReference>
<protein>
    <submittedName>
        <fullName evidence="3">Discoidin domain-containing protein</fullName>
    </submittedName>
</protein>
<dbReference type="Pfam" id="PF00754">
    <property type="entry name" value="F5_F8_type_C"/>
    <property type="match status" value="1"/>
</dbReference>
<feature type="domain" description="F5/8 type C" evidence="2">
    <location>
        <begin position="1310"/>
        <end position="1431"/>
    </location>
</feature>
<accession>A0A927BTW4</accession>
<dbReference type="SUPFAM" id="SSF48230">
    <property type="entry name" value="Chondroitin AC/alginate lyase"/>
    <property type="match status" value="1"/>
</dbReference>
<dbReference type="RefSeq" id="WP_190916819.1">
    <property type="nucleotide sequence ID" value="NZ_JACXIZ010000015.1"/>
</dbReference>
<dbReference type="InterPro" id="IPR012480">
    <property type="entry name" value="Hepar_II_III_C"/>
</dbReference>
<dbReference type="EMBL" id="JACXIZ010000015">
    <property type="protein sequence ID" value="MBD2845318.1"/>
    <property type="molecule type" value="Genomic_DNA"/>
</dbReference>
<dbReference type="Gene3D" id="2.60.40.1080">
    <property type="match status" value="1"/>
</dbReference>
<dbReference type="PANTHER" id="PTHR38045:SF1">
    <property type="entry name" value="HEPARINASE II_III-LIKE PROTEIN"/>
    <property type="match status" value="1"/>
</dbReference>
<dbReference type="InterPro" id="IPR008979">
    <property type="entry name" value="Galactose-bd-like_sf"/>
</dbReference>
<gene>
    <name evidence="3" type="ORF">IDH44_08960</name>
</gene>
<dbReference type="InterPro" id="IPR032518">
    <property type="entry name" value="HepII_N"/>
</dbReference>
<dbReference type="GO" id="GO:0016829">
    <property type="term" value="F:lyase activity"/>
    <property type="evidence" value="ECO:0007669"/>
    <property type="project" value="InterPro"/>
</dbReference>
<name>A0A927BTW4_9BACL</name>
<comment type="caution">
    <text evidence="3">The sequence shown here is derived from an EMBL/GenBank/DDBJ whole genome shotgun (WGS) entry which is preliminary data.</text>
</comment>
<evidence type="ECO:0000313" key="3">
    <source>
        <dbReference type="EMBL" id="MBD2845318.1"/>
    </source>
</evidence>
<reference evidence="3" key="1">
    <citation type="submission" date="2020-09" db="EMBL/GenBank/DDBJ databases">
        <title>A novel bacterium of genus Paenibacillus, isolated from South China Sea.</title>
        <authorList>
            <person name="Huang H."/>
            <person name="Mo K."/>
            <person name="Hu Y."/>
        </authorList>
    </citation>
    <scope>NUCLEOTIDE SEQUENCE</scope>
    <source>
        <strain evidence="3">IB182496</strain>
    </source>
</reference>
<dbReference type="SMART" id="SM00635">
    <property type="entry name" value="BID_2"/>
    <property type="match status" value="1"/>
</dbReference>
<dbReference type="InterPro" id="IPR010221">
    <property type="entry name" value="VCBS_dom"/>
</dbReference>
<dbReference type="InterPro" id="IPR000421">
    <property type="entry name" value="FA58C"/>
</dbReference>
<organism evidence="3 4">
    <name type="scientific">Paenibacillus sabuli</name>
    <dbReference type="NCBI Taxonomy" id="2772509"/>
    <lineage>
        <taxon>Bacteria</taxon>
        <taxon>Bacillati</taxon>
        <taxon>Bacillota</taxon>
        <taxon>Bacilli</taxon>
        <taxon>Bacillales</taxon>
        <taxon>Paenibacillaceae</taxon>
        <taxon>Paenibacillus</taxon>
    </lineage>
</organism>
<sequence>MVVVLIGSSVPISFTVKSAQAASTNLLTNGDFEDFSTATGGGWTDWQADGWTTYFYSGDATFTVDQTVRHSGDASVKIEADDTSRAKIGRYVSVEEGAYYDVEGWIKTANLVTEASGTRIRIMFYNASNQNLEQHVMFGALQGTQDWTRVHQRIQPPEGAVKMIVEAFIWLAEGEVWFDDLSVRASTNLLTNGDFEDFSTATGGGWTDWQADGWTTYFYSGDATFTVDQTVRHSGDASVKIEADDTSRAKIGRYVSVEEGAYYDVEGWIKTANLVTEASGTRIRIMFYNASNQNLEQHVMFGDLQGTQDWTRVQQRIQPPEGAVKMIVEAFIWLAEGEVWFDDLSVQQVTPVTGVALDQRTGVLDLAESLTLAATILPANATYPELVWSSSNPTVAEVTYDGTVTGVSPGMAVVTAQAVDGLPNSTFIVSVDPDGYDLPSVQYTALTDQSQAISGQLSEQDGSGHPLSYEVMEQPSGGWLHVGPSGAWTYVPHAAYTGEDRFVVTVVNGDGGLGSAEVTIQVGAINHSPSAGTIPVQTRMNVPISGNVEAYDADQDALQYSVATAPERGTASIDASGTWSYTPDTDEVGADRFTVSVEDEHGADTETDVQVYIAPTGADMITKLTAVTAGAHPRLMIDSADVTRMQTQVLSDPNMAAWYANVKSAADDLLAAPVSDNEANMLDTARTILSRVQTLALTYLISEDTTYAERAWDELETAADFDHWNPSHFLDTAEMTHAFAIGYDWLYHYWSSARRDTLRTAIVDKGLEPALSRYNNETWWSYSEHNWNGVIGGGIGMGALAIGDESTQLETLAGDVLAQIMSSVPIMLASYSPEGGWSEGPMYWRYGTRYIVYLIDSLDSALQTDYDLSSLPGLASTFDYLMHVNGAQGAFNYSDANPGDYPSDLALWFADRYDNSDYVWYHRNVYDAPGTGGVFDMIYYRDDLYSQATAPETLDGYFRNTEMVDMRSDWLDPYRQYVGFAGGDNRDGEGHAHLDLGSFVYDALGQRWALDLGGDSYSLPGYSGSSRWSYYRLRAEGHNTLVMNPGSAPEQQPTAKAVMERVESAPQGALAIADLTQAYQQDALLAKRGVKLMEMRKQFMVQDEFLLREPSELYWFMHTTADIDIIEEGRAAVLQLEDKKLYVKAIEAPANAQFEVLNARPLASSPDPEGQALNQGIRKLALHMDGVQQGSVSIWMVPLWENEALPVTAPEFVPLSEWTLPEGELEAPQPQPQLDDLRLDGETIEGFDPAHTYYEVVLPYDQTTIPSVTATSSVYGVSVDPAGSLPGRTVVHVTDTVYTERTHAYTVSFVTGPRIGDLPPEYEWPISAVTASASPQADQGYTPDKTIDGNLGTRWSASGEQWLQYDLGESRAIGSVSIAYLNGDSRNYYLDILASSDGESWEMLLSTRSSGMTSQPELFVVPETSARYIRVLGRGFAAGLSSGNWNSVTEVSIFKPE</sequence>
<dbReference type="PANTHER" id="PTHR38045">
    <property type="entry name" value="CHROMOSOME 1, WHOLE GENOME SHOTGUN SEQUENCE"/>
    <property type="match status" value="1"/>
</dbReference>
<dbReference type="Pfam" id="PF17963">
    <property type="entry name" value="Big_9"/>
    <property type="match status" value="2"/>
</dbReference>
<dbReference type="SUPFAM" id="SSF49785">
    <property type="entry name" value="Galactose-binding domain-like"/>
    <property type="match status" value="1"/>
</dbReference>
<comment type="subcellular location">
    <subcellularLocation>
        <location evidence="1">Cell envelope</location>
    </subcellularLocation>
</comment>